<organism evidence="1 2">
    <name type="scientific">Streptomyces antimycoticus</name>
    <dbReference type="NCBI Taxonomy" id="68175"/>
    <lineage>
        <taxon>Bacteria</taxon>
        <taxon>Bacillati</taxon>
        <taxon>Actinomycetota</taxon>
        <taxon>Actinomycetes</taxon>
        <taxon>Kitasatosporales</taxon>
        <taxon>Streptomycetaceae</taxon>
        <taxon>Streptomyces</taxon>
        <taxon>Streptomyces violaceusniger group</taxon>
    </lineage>
</organism>
<evidence type="ECO:0000313" key="1">
    <source>
        <dbReference type="EMBL" id="GDY49206.1"/>
    </source>
</evidence>
<evidence type="ECO:0008006" key="3">
    <source>
        <dbReference type="Google" id="ProtNLM"/>
    </source>
</evidence>
<gene>
    <name evidence="1" type="ORF">SANT12839_100880</name>
</gene>
<protein>
    <recommendedName>
        <fullName evidence="3">Transposase DDE domain-containing protein</fullName>
    </recommendedName>
</protein>
<reference evidence="1 2" key="1">
    <citation type="journal article" date="2020" name="Int. J. Syst. Evol. Microbiol.">
        <title>Reclassification of Streptomyces castelarensis and Streptomyces sporoclivatus as later heterotypic synonyms of Streptomyces antimycoticus.</title>
        <authorList>
            <person name="Komaki H."/>
            <person name="Tamura T."/>
        </authorList>
    </citation>
    <scope>NUCLEOTIDE SEQUENCE [LARGE SCALE GENOMIC DNA]</scope>
    <source>
        <strain evidence="1 2">NBRC 12839</strain>
    </source>
</reference>
<proteinExistence type="predicted"/>
<dbReference type="Proteomes" id="UP000299290">
    <property type="component" value="Unassembled WGS sequence"/>
</dbReference>
<dbReference type="EMBL" id="BJHV01000002">
    <property type="protein sequence ID" value="GDY49206.1"/>
    <property type="molecule type" value="Genomic_DNA"/>
</dbReference>
<sequence length="100" mass="9911">MQSSHAASAVSARFDDRNLVADAGLPPAVRLAERGRLSALVHESVGIRGADNSGGANPVAKVTSLVAAMCAGADSISRRRRPGAALAGATAAALPVARPG</sequence>
<comment type="caution">
    <text evidence="1">The sequence shown here is derived from an EMBL/GenBank/DDBJ whole genome shotgun (WGS) entry which is preliminary data.</text>
</comment>
<accession>A0A4D4KQL8</accession>
<dbReference type="AlphaFoldDB" id="A0A4D4KQL8"/>
<evidence type="ECO:0000313" key="2">
    <source>
        <dbReference type="Proteomes" id="UP000299290"/>
    </source>
</evidence>
<name>A0A4D4KQL8_9ACTN</name>
<keyword evidence="2" id="KW-1185">Reference proteome</keyword>